<dbReference type="FunFam" id="3.40.50.300:FF:000589">
    <property type="entry name" value="ABC transporter, ATP-binding subunit"/>
    <property type="match status" value="1"/>
</dbReference>
<evidence type="ECO:0000256" key="1">
    <source>
        <dbReference type="ARBA" id="ARBA00004413"/>
    </source>
</evidence>
<dbReference type="GO" id="GO:0005524">
    <property type="term" value="F:ATP binding"/>
    <property type="evidence" value="ECO:0007669"/>
    <property type="project" value="UniProtKB-KW"/>
</dbReference>
<dbReference type="SUPFAM" id="SSF52540">
    <property type="entry name" value="P-loop containing nucleoside triphosphate hydrolases"/>
    <property type="match status" value="1"/>
</dbReference>
<dbReference type="NCBIfam" id="TIGR01188">
    <property type="entry name" value="drrA"/>
    <property type="match status" value="1"/>
</dbReference>
<dbReference type="InterPro" id="IPR003593">
    <property type="entry name" value="AAA+_ATPase"/>
</dbReference>
<dbReference type="InterPro" id="IPR017871">
    <property type="entry name" value="ABC_transporter-like_CS"/>
</dbReference>
<dbReference type="PANTHER" id="PTHR43582">
    <property type="entry name" value="LINEARMYCIN RESISTANCE ATP-BINDING PROTEIN LNRL"/>
    <property type="match status" value="1"/>
</dbReference>
<dbReference type="SMART" id="SM00382">
    <property type="entry name" value="AAA"/>
    <property type="match status" value="1"/>
</dbReference>
<comment type="similarity">
    <text evidence="8">Belongs to the ABC transporter superfamily. Drug exporter-1 (DrugE1) (TC 3.A.1.105) family.</text>
</comment>
<evidence type="ECO:0000256" key="3">
    <source>
        <dbReference type="ARBA" id="ARBA00022475"/>
    </source>
</evidence>
<evidence type="ECO:0000256" key="7">
    <source>
        <dbReference type="ARBA" id="ARBA00023136"/>
    </source>
</evidence>
<comment type="subcellular location">
    <subcellularLocation>
        <location evidence="1">Cell membrane</location>
        <topology evidence="1">Peripheral membrane protein</topology>
        <orientation evidence="1">Cytoplasmic side</orientation>
    </subcellularLocation>
</comment>
<gene>
    <name evidence="10" type="ORF">ENV02_02200</name>
</gene>
<evidence type="ECO:0000256" key="4">
    <source>
        <dbReference type="ARBA" id="ARBA00022741"/>
    </source>
</evidence>
<feature type="domain" description="ABC transporter" evidence="9">
    <location>
        <begin position="5"/>
        <end position="236"/>
    </location>
</feature>
<dbReference type="Pfam" id="PF13732">
    <property type="entry name" value="DrrA1-3_C"/>
    <property type="match status" value="1"/>
</dbReference>
<dbReference type="AlphaFoldDB" id="A0A7J3QEF9"/>
<evidence type="ECO:0000313" key="10">
    <source>
        <dbReference type="EMBL" id="HGV66613.1"/>
    </source>
</evidence>
<reference evidence="10" key="1">
    <citation type="journal article" date="2020" name="mSystems">
        <title>Genome- and Community-Level Interaction Insights into Carbon Utilization and Element Cycling Functions of Hydrothermarchaeota in Hydrothermal Sediment.</title>
        <authorList>
            <person name="Zhou Z."/>
            <person name="Liu Y."/>
            <person name="Xu W."/>
            <person name="Pan J."/>
            <person name="Luo Z.H."/>
            <person name="Li M."/>
        </authorList>
    </citation>
    <scope>NUCLEOTIDE SEQUENCE [LARGE SCALE GENOMIC DNA]</scope>
    <source>
        <strain evidence="10">SpSt-721</strain>
    </source>
</reference>
<keyword evidence="2" id="KW-0813">Transport</keyword>
<dbReference type="Pfam" id="PF00005">
    <property type="entry name" value="ABC_tran"/>
    <property type="match status" value="1"/>
</dbReference>
<evidence type="ECO:0000256" key="2">
    <source>
        <dbReference type="ARBA" id="ARBA00022448"/>
    </source>
</evidence>
<dbReference type="GO" id="GO:1900753">
    <property type="term" value="P:doxorubicin transport"/>
    <property type="evidence" value="ECO:0007669"/>
    <property type="project" value="InterPro"/>
</dbReference>
<evidence type="ECO:0000259" key="9">
    <source>
        <dbReference type="PROSITE" id="PS50893"/>
    </source>
</evidence>
<organism evidence="10">
    <name type="scientific">Ignisphaera aggregans</name>
    <dbReference type="NCBI Taxonomy" id="334771"/>
    <lineage>
        <taxon>Archaea</taxon>
        <taxon>Thermoproteota</taxon>
        <taxon>Thermoprotei</taxon>
        <taxon>Desulfurococcales</taxon>
        <taxon>Desulfurococcaceae</taxon>
        <taxon>Ignisphaera</taxon>
    </lineage>
</organism>
<evidence type="ECO:0000256" key="8">
    <source>
        <dbReference type="ARBA" id="ARBA00049985"/>
    </source>
</evidence>
<evidence type="ECO:0000256" key="6">
    <source>
        <dbReference type="ARBA" id="ARBA00022967"/>
    </source>
</evidence>
<sequence length="331" mass="37814">MEWDIIVENLVKRYGIVEAVKGVSFHVARGEIFGFLGPNGAGKTTTIHILATLLKPTSGKAIVAGYDVIIEPDKVRRNIGVVFQDPSLDDNLTGYENLYIHGRLYGLNGQKLKERMEEVLKFVDLWEFRDRVVRTYSGGMRRRLEIARAMLHTPKILFLDEPTLGLDPQTRIHIWEYIKGLKRRYGTTIFLTTHYMEEAELLCDRVAIIDHGKIIALGTSEELKSMIGSDIVYVKLSKVDSDICSRIFIEGLNSCKIIEEGTIALQVRKASEAIPAILSYLDRFEIKVLEVSYRRPTLNDVFIHLTGREMRDAEGSHLEIARMIHRARMRR</sequence>
<dbReference type="InterPro" id="IPR025302">
    <property type="entry name" value="DrrA1/2-like_C"/>
</dbReference>
<keyword evidence="3" id="KW-1003">Cell membrane</keyword>
<proteinExistence type="inferred from homology"/>
<dbReference type="PROSITE" id="PS50893">
    <property type="entry name" value="ABC_TRANSPORTER_2"/>
    <property type="match status" value="1"/>
</dbReference>
<accession>A0A7J3QEF9</accession>
<dbReference type="InterPro" id="IPR003439">
    <property type="entry name" value="ABC_transporter-like_ATP-bd"/>
</dbReference>
<dbReference type="GO" id="GO:0005886">
    <property type="term" value="C:plasma membrane"/>
    <property type="evidence" value="ECO:0007669"/>
    <property type="project" value="UniProtKB-SubCell"/>
</dbReference>
<dbReference type="GO" id="GO:0043215">
    <property type="term" value="P:daunorubicin transport"/>
    <property type="evidence" value="ECO:0007669"/>
    <property type="project" value="InterPro"/>
</dbReference>
<name>A0A7J3QEF9_9CREN</name>
<protein>
    <submittedName>
        <fullName evidence="10">ATP-binding cassette domain-containing protein</fullName>
    </submittedName>
</protein>
<dbReference type="InterPro" id="IPR027417">
    <property type="entry name" value="P-loop_NTPase"/>
</dbReference>
<dbReference type="GO" id="GO:0016887">
    <property type="term" value="F:ATP hydrolysis activity"/>
    <property type="evidence" value="ECO:0007669"/>
    <property type="project" value="InterPro"/>
</dbReference>
<dbReference type="PANTHER" id="PTHR43582:SF4">
    <property type="entry name" value="ANTIBIOTIC RESISTANCE ABC TRANSPORTER ATP-BINDING PROTEIN"/>
    <property type="match status" value="1"/>
</dbReference>
<dbReference type="InterPro" id="IPR005894">
    <property type="entry name" value="DrrA"/>
</dbReference>
<dbReference type="CDD" id="cd03265">
    <property type="entry name" value="ABC_DrrA"/>
    <property type="match status" value="1"/>
</dbReference>
<keyword evidence="6" id="KW-1278">Translocase</keyword>
<dbReference type="Gene3D" id="3.40.50.300">
    <property type="entry name" value="P-loop containing nucleotide triphosphate hydrolases"/>
    <property type="match status" value="1"/>
</dbReference>
<keyword evidence="7" id="KW-0472">Membrane</keyword>
<keyword evidence="5 10" id="KW-0067">ATP-binding</keyword>
<evidence type="ECO:0000256" key="5">
    <source>
        <dbReference type="ARBA" id="ARBA00022840"/>
    </source>
</evidence>
<dbReference type="EMBL" id="DTET01000112">
    <property type="protein sequence ID" value="HGV66613.1"/>
    <property type="molecule type" value="Genomic_DNA"/>
</dbReference>
<dbReference type="PROSITE" id="PS00211">
    <property type="entry name" value="ABC_TRANSPORTER_1"/>
    <property type="match status" value="1"/>
</dbReference>
<comment type="caution">
    <text evidence="10">The sequence shown here is derived from an EMBL/GenBank/DDBJ whole genome shotgun (WGS) entry which is preliminary data.</text>
</comment>
<keyword evidence="4" id="KW-0547">Nucleotide-binding</keyword>